<dbReference type="GeneID" id="4979905"/>
<accession>A0AAJ8BPC8</accession>
<dbReference type="RefSeq" id="XP_059600131.1">
    <property type="nucleotide sequence ID" value="XM_059746761.1"/>
</dbReference>
<evidence type="ECO:0008006" key="3">
    <source>
        <dbReference type="Google" id="ProtNLM"/>
    </source>
</evidence>
<sequence>MQTKSLLTILLSAALAAATVDPATSNTKGKCPGTYNCSAAKTSTAIQAAECSHNTRTSGTFPFPQRQSAQKKKKKYTDVCDVETQTFAVFVTDHQYDSSYGAPYGTCKAYTCTAPTDSEMTDSDDDCWTFFWNDNGESSGSGTGCIRSPDDGTCGCENSDGTFVYGGTDCS</sequence>
<feature type="chain" id="PRO_5044742931" description="Small secreted protein" evidence="1">
    <location>
        <begin position="19"/>
        <end position="171"/>
    </location>
</feature>
<dbReference type="PANTHER" id="PTHR35396:SF1">
    <property type="entry name" value="SMALL SECRETED PROTEIN"/>
    <property type="match status" value="1"/>
</dbReference>
<keyword evidence="1" id="KW-0732">Signal</keyword>
<reference evidence="2" key="2">
    <citation type="submission" date="2025-08" db="UniProtKB">
        <authorList>
            <consortium name="RefSeq"/>
        </authorList>
    </citation>
    <scope>IDENTIFICATION</scope>
</reference>
<dbReference type="KEGG" id="ang:An02g13650"/>
<dbReference type="PANTHER" id="PTHR35396">
    <property type="entry name" value="SMALL SECRETED PROTEIN"/>
    <property type="match status" value="1"/>
</dbReference>
<dbReference type="AlphaFoldDB" id="A0AAJ8BPC8"/>
<reference evidence="2" key="1">
    <citation type="submission" date="2025-02" db="EMBL/GenBank/DDBJ databases">
        <authorList>
            <consortium name="NCBI Genome Project"/>
        </authorList>
    </citation>
    <scope>NUCLEOTIDE SEQUENCE</scope>
</reference>
<name>A0AAJ8BPC8_ASPNG</name>
<gene>
    <name evidence="2" type="ORF">An02g13650</name>
</gene>
<evidence type="ECO:0000313" key="2">
    <source>
        <dbReference type="RefSeq" id="XP_059600131.1"/>
    </source>
</evidence>
<feature type="signal peptide" evidence="1">
    <location>
        <begin position="1"/>
        <end position="18"/>
    </location>
</feature>
<protein>
    <recommendedName>
        <fullName evidence="3">Small secreted protein</fullName>
    </recommendedName>
</protein>
<proteinExistence type="predicted"/>
<evidence type="ECO:0000256" key="1">
    <source>
        <dbReference type="SAM" id="SignalP"/>
    </source>
</evidence>
<organism evidence="2">
    <name type="scientific">Aspergillus niger</name>
    <dbReference type="NCBI Taxonomy" id="5061"/>
    <lineage>
        <taxon>Eukaryota</taxon>
        <taxon>Fungi</taxon>
        <taxon>Dikarya</taxon>
        <taxon>Ascomycota</taxon>
        <taxon>Pezizomycotina</taxon>
        <taxon>Eurotiomycetes</taxon>
        <taxon>Eurotiomycetidae</taxon>
        <taxon>Eurotiales</taxon>
        <taxon>Aspergillaceae</taxon>
        <taxon>Aspergillus</taxon>
        <taxon>Aspergillus subgen. Circumdati</taxon>
    </lineage>
</organism>